<keyword evidence="3" id="KW-0653">Protein transport</keyword>
<dbReference type="GO" id="GO:0031267">
    <property type="term" value="F:small GTPase binding"/>
    <property type="evidence" value="ECO:0007669"/>
    <property type="project" value="TreeGrafter"/>
</dbReference>
<dbReference type="InterPro" id="IPR016123">
    <property type="entry name" value="Mog1/PsbP_a/b/a-sand"/>
</dbReference>
<proteinExistence type="inferred from homology"/>
<keyword evidence="2" id="KW-0813">Transport</keyword>
<comment type="similarity">
    <text evidence="1">Belongs to the MOG1 family.</text>
</comment>
<dbReference type="SUPFAM" id="SSF55724">
    <property type="entry name" value="Mog1p/PsbP-like"/>
    <property type="match status" value="1"/>
</dbReference>
<dbReference type="AlphaFoldDB" id="A0A316W6G9"/>
<dbReference type="GeneID" id="37034892"/>
<keyword evidence="4" id="KW-0175">Coiled coil</keyword>
<reference evidence="5 6" key="1">
    <citation type="journal article" date="2018" name="Mol. Biol. Evol.">
        <title>Broad Genomic Sampling Reveals a Smut Pathogenic Ancestry of the Fungal Clade Ustilaginomycotina.</title>
        <authorList>
            <person name="Kijpornyongpan T."/>
            <person name="Mondo S.J."/>
            <person name="Barry K."/>
            <person name="Sandor L."/>
            <person name="Lee J."/>
            <person name="Lipzen A."/>
            <person name="Pangilinan J."/>
            <person name="LaButti K."/>
            <person name="Hainaut M."/>
            <person name="Henrissat B."/>
            <person name="Grigoriev I.V."/>
            <person name="Spatafora J.W."/>
            <person name="Aime M.C."/>
        </authorList>
    </citation>
    <scope>NUCLEOTIDE SEQUENCE [LARGE SCALE GENOMIC DNA]</scope>
    <source>
        <strain evidence="5 6">MCA 4658</strain>
    </source>
</reference>
<dbReference type="GO" id="GO:0005085">
    <property type="term" value="F:guanyl-nucleotide exchange factor activity"/>
    <property type="evidence" value="ECO:0007669"/>
    <property type="project" value="TreeGrafter"/>
</dbReference>
<evidence type="ECO:0000256" key="3">
    <source>
        <dbReference type="ARBA" id="ARBA00022927"/>
    </source>
</evidence>
<feature type="coiled-coil region" evidence="4">
    <location>
        <begin position="180"/>
        <end position="207"/>
    </location>
</feature>
<dbReference type="OrthoDB" id="10255285at2759"/>
<dbReference type="FunCoup" id="A0A316W6G9">
    <property type="interactions" value="278"/>
</dbReference>
<protein>
    <submittedName>
        <fullName evidence="5">Mog1p/PsbP-like protein</fullName>
    </submittedName>
</protein>
<evidence type="ECO:0000256" key="1">
    <source>
        <dbReference type="ARBA" id="ARBA00010307"/>
    </source>
</evidence>
<dbReference type="Gene3D" id="3.40.1000.10">
    <property type="entry name" value="Mog1/PsbP, alpha/beta/alpha sandwich"/>
    <property type="match status" value="1"/>
</dbReference>
<evidence type="ECO:0000313" key="5">
    <source>
        <dbReference type="EMBL" id="PWN45224.1"/>
    </source>
</evidence>
<dbReference type="InterPro" id="IPR007681">
    <property type="entry name" value="Mog1"/>
</dbReference>
<sequence length="227" mass="24906">MASLPPASTSTEHYAARDLFGGAIKVDVPFSFLDVSDVRQVPDTQEVHVSRDKDDISLIVEILQVVDVAAQQAGRSELESAVRYHFDSIAHDGGAASSSVKHVWTTSPSPATSVSQPSTPCAVLLMGEQSVVKYGERFGHSAQDRIRVWVALYRLRPARNIDLVLSVNEPLAQAVADNDNEQEDLRAERAGERVEQVKDEAAESRARGIFERAAGTLRIHDWDLFAE</sequence>
<organism evidence="5 6">
    <name type="scientific">Ceraceosorus guamensis</name>
    <dbReference type="NCBI Taxonomy" id="1522189"/>
    <lineage>
        <taxon>Eukaryota</taxon>
        <taxon>Fungi</taxon>
        <taxon>Dikarya</taxon>
        <taxon>Basidiomycota</taxon>
        <taxon>Ustilaginomycotina</taxon>
        <taxon>Exobasidiomycetes</taxon>
        <taxon>Ceraceosorales</taxon>
        <taxon>Ceraceosoraceae</taxon>
        <taxon>Ceraceosorus</taxon>
    </lineage>
</organism>
<dbReference type="STRING" id="1522189.A0A316W6G9"/>
<accession>A0A316W6G9</accession>
<dbReference type="EMBL" id="KZ819356">
    <property type="protein sequence ID" value="PWN45224.1"/>
    <property type="molecule type" value="Genomic_DNA"/>
</dbReference>
<dbReference type="RefSeq" id="XP_025372384.1">
    <property type="nucleotide sequence ID" value="XM_025513022.1"/>
</dbReference>
<dbReference type="InParanoid" id="A0A316W6G9"/>
<dbReference type="GO" id="GO:0005634">
    <property type="term" value="C:nucleus"/>
    <property type="evidence" value="ECO:0007669"/>
    <property type="project" value="TreeGrafter"/>
</dbReference>
<dbReference type="Proteomes" id="UP000245783">
    <property type="component" value="Unassembled WGS sequence"/>
</dbReference>
<name>A0A316W6G9_9BASI</name>
<evidence type="ECO:0000256" key="2">
    <source>
        <dbReference type="ARBA" id="ARBA00022448"/>
    </source>
</evidence>
<dbReference type="PANTHER" id="PTHR15837">
    <property type="entry name" value="RAN GUANINE NUCLEOTIDE RELEASE FACTOR"/>
    <property type="match status" value="1"/>
</dbReference>
<evidence type="ECO:0000256" key="4">
    <source>
        <dbReference type="SAM" id="Coils"/>
    </source>
</evidence>
<dbReference type="PANTHER" id="PTHR15837:SF0">
    <property type="entry name" value="RAN GUANINE NUCLEOTIDE RELEASE FACTOR"/>
    <property type="match status" value="1"/>
</dbReference>
<dbReference type="GO" id="GO:0006606">
    <property type="term" value="P:protein import into nucleus"/>
    <property type="evidence" value="ECO:0007669"/>
    <property type="project" value="TreeGrafter"/>
</dbReference>
<keyword evidence="6" id="KW-1185">Reference proteome</keyword>
<dbReference type="Pfam" id="PF04603">
    <property type="entry name" value="Mog1"/>
    <property type="match status" value="1"/>
</dbReference>
<gene>
    <name evidence="5" type="ORF">IE81DRAFT_320407</name>
</gene>
<evidence type="ECO:0000313" key="6">
    <source>
        <dbReference type="Proteomes" id="UP000245783"/>
    </source>
</evidence>